<evidence type="ECO:0000313" key="7">
    <source>
        <dbReference type="EMBL" id="ASP40179.1"/>
    </source>
</evidence>
<feature type="signal peptide" evidence="6">
    <location>
        <begin position="1"/>
        <end position="22"/>
    </location>
</feature>
<evidence type="ECO:0000256" key="6">
    <source>
        <dbReference type="SAM" id="SignalP"/>
    </source>
</evidence>
<keyword evidence="3 5" id="KW-0560">Oxidoreductase</keyword>
<dbReference type="EMBL" id="CP022530">
    <property type="protein sequence ID" value="ASP40179.1"/>
    <property type="molecule type" value="Genomic_DNA"/>
</dbReference>
<dbReference type="OrthoDB" id="9785502at2"/>
<gene>
    <name evidence="7" type="ORF">CHH28_16510</name>
</gene>
<dbReference type="PRINTS" id="PR01011">
    <property type="entry name" value="GLUTPROXDASE"/>
</dbReference>
<organism evidence="7 8">
    <name type="scientific">Bacterioplanes sanyensis</name>
    <dbReference type="NCBI Taxonomy" id="1249553"/>
    <lineage>
        <taxon>Bacteria</taxon>
        <taxon>Pseudomonadati</taxon>
        <taxon>Pseudomonadota</taxon>
        <taxon>Gammaproteobacteria</taxon>
        <taxon>Oceanospirillales</taxon>
        <taxon>Oceanospirillaceae</taxon>
        <taxon>Bacterioplanes</taxon>
    </lineage>
</organism>
<dbReference type="PROSITE" id="PS00460">
    <property type="entry name" value="GLUTATHIONE_PEROXID_1"/>
    <property type="match status" value="1"/>
</dbReference>
<dbReference type="InterPro" id="IPR029759">
    <property type="entry name" value="GPX_AS"/>
</dbReference>
<dbReference type="SUPFAM" id="SSF52833">
    <property type="entry name" value="Thioredoxin-like"/>
    <property type="match status" value="1"/>
</dbReference>
<comment type="similarity">
    <text evidence="1 5">Belongs to the glutathione peroxidase family.</text>
</comment>
<feature type="chain" id="PRO_5012352488" description="Glutathione peroxidase" evidence="6">
    <location>
        <begin position="23"/>
        <end position="187"/>
    </location>
</feature>
<dbReference type="InterPro" id="IPR000889">
    <property type="entry name" value="Glutathione_peroxidase"/>
</dbReference>
<feature type="active site" evidence="4">
    <location>
        <position position="70"/>
    </location>
</feature>
<keyword evidence="6" id="KW-0732">Signal</keyword>
<evidence type="ECO:0000256" key="3">
    <source>
        <dbReference type="ARBA" id="ARBA00023002"/>
    </source>
</evidence>
<dbReference type="GO" id="GO:0004601">
    <property type="term" value="F:peroxidase activity"/>
    <property type="evidence" value="ECO:0007669"/>
    <property type="project" value="UniProtKB-KW"/>
</dbReference>
<dbReference type="InterPro" id="IPR036249">
    <property type="entry name" value="Thioredoxin-like_sf"/>
</dbReference>
<keyword evidence="8" id="KW-1185">Reference proteome</keyword>
<dbReference type="PROSITE" id="PS51355">
    <property type="entry name" value="GLUTATHIONE_PEROXID_3"/>
    <property type="match status" value="1"/>
</dbReference>
<dbReference type="Gene3D" id="3.40.30.10">
    <property type="entry name" value="Glutaredoxin"/>
    <property type="match status" value="1"/>
</dbReference>
<evidence type="ECO:0000256" key="1">
    <source>
        <dbReference type="ARBA" id="ARBA00006926"/>
    </source>
</evidence>
<evidence type="ECO:0000313" key="8">
    <source>
        <dbReference type="Proteomes" id="UP000202440"/>
    </source>
</evidence>
<evidence type="ECO:0000256" key="4">
    <source>
        <dbReference type="PIRSR" id="PIRSR000303-1"/>
    </source>
</evidence>
<dbReference type="PIRSF" id="PIRSF000303">
    <property type="entry name" value="Glutathion_perox"/>
    <property type="match status" value="1"/>
</dbReference>
<dbReference type="Proteomes" id="UP000202440">
    <property type="component" value="Chromosome"/>
</dbReference>
<evidence type="ECO:0000256" key="2">
    <source>
        <dbReference type="ARBA" id="ARBA00022559"/>
    </source>
</evidence>
<dbReference type="AlphaFoldDB" id="A0A222FN44"/>
<reference evidence="7 8" key="1">
    <citation type="submission" date="2017-07" db="EMBL/GenBank/DDBJ databases">
        <title>Annotated genome sequence of Bacterioplanes sanyensis isolated from Red Sea.</title>
        <authorList>
            <person name="Rehman Z.U."/>
        </authorList>
    </citation>
    <scope>NUCLEOTIDE SEQUENCE [LARGE SCALE GENOMIC DNA]</scope>
    <source>
        <strain evidence="7 8">NV9</strain>
    </source>
</reference>
<name>A0A222FN44_9GAMM</name>
<keyword evidence="2 5" id="KW-0575">Peroxidase</keyword>
<dbReference type="RefSeq" id="WP_094061348.1">
    <property type="nucleotide sequence ID" value="NZ_CP022530.1"/>
</dbReference>
<accession>A0A222FN44</accession>
<dbReference type="PANTHER" id="PTHR11592">
    <property type="entry name" value="GLUTATHIONE PEROXIDASE"/>
    <property type="match status" value="1"/>
</dbReference>
<protein>
    <recommendedName>
        <fullName evidence="5">Glutathione peroxidase</fullName>
    </recommendedName>
</protein>
<proteinExistence type="inferred from homology"/>
<dbReference type="Pfam" id="PF00255">
    <property type="entry name" value="GSHPx"/>
    <property type="match status" value="1"/>
</dbReference>
<dbReference type="GO" id="GO:0034599">
    <property type="term" value="P:cellular response to oxidative stress"/>
    <property type="evidence" value="ECO:0007669"/>
    <property type="project" value="TreeGrafter"/>
</dbReference>
<sequence>MMSFLRATTAGLLLMAGNSVWADVDTTAGAWQCPEIFQHDMKQLHSSKVLNLCDVVAGKPVLLVNTASHCGFTKQFGDLEAIHQKYKDEGLVVMGVSSDSFNQEAESEEKAAEICFKNFGVSFTMLATVPVRGDEAHPLFKEVAEQDTAPKWNFYKYLINTQGQVVSSNSSMTLPDDDDIQALLAGS</sequence>
<dbReference type="KEGG" id="bsan:CHH28_16510"/>
<evidence type="ECO:0000256" key="5">
    <source>
        <dbReference type="RuleBase" id="RU000499"/>
    </source>
</evidence>
<dbReference type="PANTHER" id="PTHR11592:SF44">
    <property type="entry name" value="GLUTATHIONE PEROXIDASE"/>
    <property type="match status" value="1"/>
</dbReference>